<dbReference type="EMBL" id="LR790349">
    <property type="protein sequence ID" value="CAB3266211.1"/>
    <property type="molecule type" value="mRNA"/>
</dbReference>
<protein>
    <recommendedName>
        <fullName evidence="5">Solute carrier family 2, facilitated glucose transporter member 5</fullName>
    </recommendedName>
    <alternativeName>
        <fullName evidence="13">Fructose transporter</fullName>
    </alternativeName>
    <alternativeName>
        <fullName evidence="12">Glucose transporter type 5, small intestine</fullName>
    </alternativeName>
</protein>
<dbReference type="GO" id="GO:0046323">
    <property type="term" value="P:D-glucose import"/>
    <property type="evidence" value="ECO:0007669"/>
    <property type="project" value="TreeGrafter"/>
</dbReference>
<dbReference type="GO" id="GO:0042383">
    <property type="term" value="C:sarcolemma"/>
    <property type="evidence" value="ECO:0007669"/>
    <property type="project" value="UniProtKB-SubCell"/>
</dbReference>
<dbReference type="AlphaFoldDB" id="A0A6F9DSR2"/>
<evidence type="ECO:0000313" key="16">
    <source>
        <dbReference type="EMBL" id="CAB3266211.1"/>
    </source>
</evidence>
<evidence type="ECO:0000256" key="11">
    <source>
        <dbReference type="ARBA" id="ARBA00023136"/>
    </source>
</evidence>
<sequence>MIEECFEVEQLHKQQNNGKDFDSENLTDFLPNDADSKPKLTRWATFSVVVASFCGCLPYGYALGSVNSAAVPIKSFIGSQYMIRYNTTASQSEIDTIFVFIVASFPVGGICGCFLVPPMVNQFGKLRSMAYLHACTTIAAILMGLSEVMMSYEIIIIGRFVVGCVTSSAGTGISPMYSVEVVPKEWRGTFGGLVSFFISFGVLVSNTLGLSQVLGNPDHWPVLLALIGFPGLLYLICCTFLANSPRTLYLTKGDTFGAEELLKKLRNSDDVGDEMEILAKEKREQESTSLMTVLELFRSGTLRHQVVATLVVSLSQQLSGLNGVVIYMNQLFGLAGVPENVVPFCSIASTALLSFSTLGTVRLLDRLGRKPLLKYGFMGQASSLILLTITAEIKTEATWLPYLSLIFASVFLVSFAVGPGPVTLLLVSEIFPQRSRPAAITLSCVSIFFGFAVTVIVWPYMQSSMGGYAYLPFAFIAVSCAVFVHLCVPETKGKTFVETERAFHSMQIDHKWCKGKTEPVEINANSPMHADTSV</sequence>
<feature type="transmembrane region" description="Helical" evidence="14">
    <location>
        <begin position="97"/>
        <end position="117"/>
    </location>
</feature>
<reference evidence="16" key="1">
    <citation type="submission" date="2020-04" db="EMBL/GenBank/DDBJ databases">
        <authorList>
            <person name="Neveu A P."/>
        </authorList>
    </citation>
    <scope>NUCLEOTIDE SEQUENCE</scope>
    <source>
        <tissue evidence="16">Whole embryo</tissue>
    </source>
</reference>
<dbReference type="InterPro" id="IPR036259">
    <property type="entry name" value="MFS_trans_sf"/>
</dbReference>
<dbReference type="Gene3D" id="1.20.1250.20">
    <property type="entry name" value="MFS general substrate transporter like domains"/>
    <property type="match status" value="1"/>
</dbReference>
<evidence type="ECO:0000256" key="1">
    <source>
        <dbReference type="ARBA" id="ARBA00000590"/>
    </source>
</evidence>
<dbReference type="InterPro" id="IPR020846">
    <property type="entry name" value="MFS_dom"/>
</dbReference>
<dbReference type="GO" id="GO:1990539">
    <property type="term" value="P:fructose import across plasma membrane"/>
    <property type="evidence" value="ECO:0007669"/>
    <property type="project" value="UniProtKB-ARBA"/>
</dbReference>
<feature type="transmembrane region" description="Helical" evidence="14">
    <location>
        <begin position="156"/>
        <end position="177"/>
    </location>
</feature>
<feature type="transmembrane region" description="Helical" evidence="14">
    <location>
        <begin position="375"/>
        <end position="393"/>
    </location>
</feature>
<evidence type="ECO:0000256" key="5">
    <source>
        <dbReference type="ARBA" id="ARBA00015973"/>
    </source>
</evidence>
<feature type="transmembrane region" description="Helical" evidence="14">
    <location>
        <begin position="220"/>
        <end position="242"/>
    </location>
</feature>
<comment type="similarity">
    <text evidence="4">Belongs to the major facilitator superfamily. Sugar transporter (TC 2.A.1.1) family. Glucose transporter subfamily.</text>
</comment>
<dbReference type="SUPFAM" id="SSF103473">
    <property type="entry name" value="MFS general substrate transporter"/>
    <property type="match status" value="1"/>
</dbReference>
<feature type="transmembrane region" description="Helical" evidence="14">
    <location>
        <begin position="467"/>
        <end position="488"/>
    </location>
</feature>
<feature type="transmembrane region" description="Helical" evidence="14">
    <location>
        <begin position="129"/>
        <end position="150"/>
    </location>
</feature>
<keyword evidence="11 14" id="KW-0472">Membrane</keyword>
<keyword evidence="10 14" id="KW-1133">Transmembrane helix</keyword>
<evidence type="ECO:0000256" key="9">
    <source>
        <dbReference type="ARBA" id="ARBA00022692"/>
    </source>
</evidence>
<evidence type="ECO:0000256" key="12">
    <source>
        <dbReference type="ARBA" id="ARBA00029961"/>
    </source>
</evidence>
<evidence type="ECO:0000256" key="6">
    <source>
        <dbReference type="ARBA" id="ARBA00022448"/>
    </source>
</evidence>
<dbReference type="InterPro" id="IPR005829">
    <property type="entry name" value="Sugar_transporter_CS"/>
</dbReference>
<dbReference type="GO" id="GO:0005353">
    <property type="term" value="F:fructose transmembrane transporter activity"/>
    <property type="evidence" value="ECO:0007669"/>
    <property type="project" value="UniProtKB-ARBA"/>
</dbReference>
<feature type="transmembrane region" description="Helical" evidence="14">
    <location>
        <begin position="399"/>
        <end position="427"/>
    </location>
</feature>
<dbReference type="Pfam" id="PF00083">
    <property type="entry name" value="Sugar_tr"/>
    <property type="match status" value="1"/>
</dbReference>
<gene>
    <name evidence="16" type="primary">Slc2a5-003</name>
</gene>
<keyword evidence="7" id="KW-1003">Cell membrane</keyword>
<dbReference type="PROSITE" id="PS50850">
    <property type="entry name" value="MFS"/>
    <property type="match status" value="1"/>
</dbReference>
<proteinExistence type="evidence at transcript level"/>
<dbReference type="PANTHER" id="PTHR23503:SF132">
    <property type="entry name" value="SOLUTE CARRIER FAMILY 2, FACILITATED GLUCOSE TRANSPORTER MEMBER 5-LIKE"/>
    <property type="match status" value="1"/>
</dbReference>
<organism evidence="16">
    <name type="scientific">Phallusia mammillata</name>
    <dbReference type="NCBI Taxonomy" id="59560"/>
    <lineage>
        <taxon>Eukaryota</taxon>
        <taxon>Metazoa</taxon>
        <taxon>Chordata</taxon>
        <taxon>Tunicata</taxon>
        <taxon>Ascidiacea</taxon>
        <taxon>Phlebobranchia</taxon>
        <taxon>Ascidiidae</taxon>
        <taxon>Phallusia</taxon>
    </lineage>
</organism>
<dbReference type="FunFam" id="1.20.1250.20:FF:001511">
    <property type="entry name" value="Solute carrier family 2, facilitated glucose transporter member 5"/>
    <property type="match status" value="1"/>
</dbReference>
<evidence type="ECO:0000256" key="13">
    <source>
        <dbReference type="ARBA" id="ARBA00031099"/>
    </source>
</evidence>
<dbReference type="InterPro" id="IPR003663">
    <property type="entry name" value="Sugar/inositol_transpt"/>
</dbReference>
<evidence type="ECO:0000256" key="4">
    <source>
        <dbReference type="ARBA" id="ARBA00007004"/>
    </source>
</evidence>
<feature type="transmembrane region" description="Helical" evidence="14">
    <location>
        <begin position="43"/>
        <end position="62"/>
    </location>
</feature>
<name>A0A6F9DSR2_9ASCI</name>
<feature type="transmembrane region" description="Helical" evidence="14">
    <location>
        <begin position="189"/>
        <end position="208"/>
    </location>
</feature>
<evidence type="ECO:0000256" key="8">
    <source>
        <dbReference type="ARBA" id="ARBA00022597"/>
    </source>
</evidence>
<evidence type="ECO:0000256" key="10">
    <source>
        <dbReference type="ARBA" id="ARBA00022989"/>
    </source>
</evidence>
<keyword evidence="8 16" id="KW-0762">Sugar transport</keyword>
<dbReference type="InterPro" id="IPR005828">
    <property type="entry name" value="MFS_sugar_transport-like"/>
</dbReference>
<dbReference type="PRINTS" id="PR00171">
    <property type="entry name" value="SUGRTRNSPORT"/>
</dbReference>
<comment type="catalytic activity">
    <reaction evidence="1">
        <text>D-fructose(out) = D-fructose(in)</text>
        <dbReference type="Rhea" id="RHEA:60372"/>
        <dbReference type="ChEBI" id="CHEBI:37721"/>
    </reaction>
</comment>
<keyword evidence="6" id="KW-0813">Transport</keyword>
<dbReference type="InterPro" id="IPR045263">
    <property type="entry name" value="GLUT"/>
</dbReference>
<comment type="subcellular location">
    <subcellularLocation>
        <location evidence="2">Cell membrane</location>
        <location evidence="2">Sarcolemma</location>
    </subcellularLocation>
    <subcellularLocation>
        <location evidence="3">Cell membrane</location>
        <topology evidence="3">Multi-pass membrane protein</topology>
    </subcellularLocation>
</comment>
<evidence type="ECO:0000256" key="2">
    <source>
        <dbReference type="ARBA" id="ARBA00004135"/>
    </source>
</evidence>
<evidence type="ECO:0000256" key="7">
    <source>
        <dbReference type="ARBA" id="ARBA00022475"/>
    </source>
</evidence>
<dbReference type="GO" id="GO:0070837">
    <property type="term" value="P:dehydroascorbic acid transport"/>
    <property type="evidence" value="ECO:0007669"/>
    <property type="project" value="TreeGrafter"/>
</dbReference>
<accession>A0A6F9DSR2</accession>
<feature type="domain" description="Major facilitator superfamily (MFS) profile" evidence="15">
    <location>
        <begin position="48"/>
        <end position="492"/>
    </location>
</feature>
<feature type="transmembrane region" description="Helical" evidence="14">
    <location>
        <begin position="439"/>
        <end position="461"/>
    </location>
</feature>
<dbReference type="PANTHER" id="PTHR23503">
    <property type="entry name" value="SOLUTE CARRIER FAMILY 2"/>
    <property type="match status" value="1"/>
</dbReference>
<dbReference type="GO" id="GO:0055056">
    <property type="term" value="F:D-glucose transmembrane transporter activity"/>
    <property type="evidence" value="ECO:0007669"/>
    <property type="project" value="TreeGrafter"/>
</dbReference>
<dbReference type="PROSITE" id="PS00216">
    <property type="entry name" value="SUGAR_TRANSPORT_1"/>
    <property type="match status" value="1"/>
</dbReference>
<keyword evidence="9 14" id="KW-0812">Transmembrane</keyword>
<evidence type="ECO:0000259" key="15">
    <source>
        <dbReference type="PROSITE" id="PS50850"/>
    </source>
</evidence>
<evidence type="ECO:0000256" key="14">
    <source>
        <dbReference type="SAM" id="Phobius"/>
    </source>
</evidence>
<evidence type="ECO:0000256" key="3">
    <source>
        <dbReference type="ARBA" id="ARBA00004651"/>
    </source>
</evidence>